<dbReference type="RefSeq" id="WP_346089681.1">
    <property type="nucleotide sequence ID" value="NZ_BAABKS010000001.1"/>
</dbReference>
<organism evidence="2 3">
    <name type="scientific">Pseudonocardia benzenivorans</name>
    <dbReference type="NCBI Taxonomy" id="228005"/>
    <lineage>
        <taxon>Bacteria</taxon>
        <taxon>Bacillati</taxon>
        <taxon>Actinomycetota</taxon>
        <taxon>Actinomycetes</taxon>
        <taxon>Pseudonocardiales</taxon>
        <taxon>Pseudonocardiaceae</taxon>
        <taxon>Pseudonocardia</taxon>
    </lineage>
</organism>
<gene>
    <name evidence="2" type="ORF">ACFQ34_10175</name>
</gene>
<dbReference type="Gene3D" id="1.20.120.450">
    <property type="entry name" value="dinb family like domain"/>
    <property type="match status" value="1"/>
</dbReference>
<protein>
    <submittedName>
        <fullName evidence="2">Maleylpyruvate isomerase family mycothiol-dependent enzyme</fullName>
    </submittedName>
</protein>
<dbReference type="SUPFAM" id="SSF55718">
    <property type="entry name" value="SCP-like"/>
    <property type="match status" value="1"/>
</dbReference>
<proteinExistence type="predicted"/>
<keyword evidence="3" id="KW-1185">Reference proteome</keyword>
<dbReference type="GO" id="GO:0016853">
    <property type="term" value="F:isomerase activity"/>
    <property type="evidence" value="ECO:0007669"/>
    <property type="project" value="UniProtKB-KW"/>
</dbReference>
<feature type="domain" description="Mycothiol-dependent maleylpyruvate isomerase metal-binding" evidence="1">
    <location>
        <begin position="14"/>
        <end position="148"/>
    </location>
</feature>
<evidence type="ECO:0000313" key="3">
    <source>
        <dbReference type="Proteomes" id="UP001597182"/>
    </source>
</evidence>
<dbReference type="NCBIfam" id="TIGR03083">
    <property type="entry name" value="maleylpyruvate isomerase family mycothiol-dependent enzyme"/>
    <property type="match status" value="1"/>
</dbReference>
<sequence length="240" mass="25902">MTPPVEVSRAWAADGAAHLRGLMTRLGDDAFAAPSALPGWTRAHVLTHVARNADAMINLLTWARTGVETPAYADDAQRAADIEAGARRTPTEIRADVEETSDRLAKVAKAMPAQAWSATVRNRQGVAIPAAEVLWMRATEMWVHAVDLDAGASFADMPLPMAVELLDRLVRDMAGRPGVPSMRLVADDDAREWTVGEGSGEVVEVHGPVTELVSWLCGRGCSRRVRTGDGSRPPQLPAWR</sequence>
<evidence type="ECO:0000313" key="2">
    <source>
        <dbReference type="EMBL" id="MFD1233649.1"/>
    </source>
</evidence>
<dbReference type="InterPro" id="IPR024344">
    <property type="entry name" value="MDMPI_metal-binding"/>
</dbReference>
<dbReference type="Proteomes" id="UP001597182">
    <property type="component" value="Unassembled WGS sequence"/>
</dbReference>
<dbReference type="SUPFAM" id="SSF109854">
    <property type="entry name" value="DinB/YfiT-like putative metalloenzymes"/>
    <property type="match status" value="1"/>
</dbReference>
<name>A0ABW3VET9_9PSEU</name>
<dbReference type="Pfam" id="PF11716">
    <property type="entry name" value="MDMPI_N"/>
    <property type="match status" value="1"/>
</dbReference>
<keyword evidence="2" id="KW-0413">Isomerase</keyword>
<reference evidence="3" key="1">
    <citation type="journal article" date="2019" name="Int. J. Syst. Evol. Microbiol.">
        <title>The Global Catalogue of Microorganisms (GCM) 10K type strain sequencing project: providing services to taxonomists for standard genome sequencing and annotation.</title>
        <authorList>
            <consortium name="The Broad Institute Genomics Platform"/>
            <consortium name="The Broad Institute Genome Sequencing Center for Infectious Disease"/>
            <person name="Wu L."/>
            <person name="Ma J."/>
        </authorList>
    </citation>
    <scope>NUCLEOTIDE SEQUENCE [LARGE SCALE GENOMIC DNA]</scope>
    <source>
        <strain evidence="3">CCUG 49018</strain>
    </source>
</reference>
<dbReference type="InterPro" id="IPR036527">
    <property type="entry name" value="SCP2_sterol-bd_dom_sf"/>
</dbReference>
<dbReference type="EMBL" id="JBHTMB010000073">
    <property type="protein sequence ID" value="MFD1233649.1"/>
    <property type="molecule type" value="Genomic_DNA"/>
</dbReference>
<dbReference type="InterPro" id="IPR017517">
    <property type="entry name" value="Maleyloyr_isom"/>
</dbReference>
<dbReference type="InterPro" id="IPR034660">
    <property type="entry name" value="DinB/YfiT-like"/>
</dbReference>
<evidence type="ECO:0000259" key="1">
    <source>
        <dbReference type="Pfam" id="PF11716"/>
    </source>
</evidence>
<accession>A0ABW3VET9</accession>
<comment type="caution">
    <text evidence="2">The sequence shown here is derived from an EMBL/GenBank/DDBJ whole genome shotgun (WGS) entry which is preliminary data.</text>
</comment>
<dbReference type="Gene3D" id="3.30.1050.20">
    <property type="match status" value="1"/>
</dbReference>